<feature type="non-terminal residue" evidence="2">
    <location>
        <position position="144"/>
    </location>
</feature>
<keyword evidence="3" id="KW-1185">Reference proteome</keyword>
<name>A0A4Z0MNW0_SALET</name>
<dbReference type="PANTHER" id="PTHR33744">
    <property type="entry name" value="CARBOHYDRATE DIACID REGULATOR"/>
    <property type="match status" value="1"/>
</dbReference>
<evidence type="ECO:0000313" key="2">
    <source>
        <dbReference type="EMBL" id="TGD81028.1"/>
    </source>
</evidence>
<dbReference type="EMBL" id="PYKI01001472">
    <property type="protein sequence ID" value="TGD81028.1"/>
    <property type="molecule type" value="Genomic_DNA"/>
</dbReference>
<accession>A0A4Z0MNW0</accession>
<gene>
    <name evidence="2" type="ORF">C9F07_13960</name>
</gene>
<dbReference type="Pfam" id="PF05651">
    <property type="entry name" value="Diacid_rec"/>
    <property type="match status" value="1"/>
</dbReference>
<proteinExistence type="predicted"/>
<protein>
    <submittedName>
        <fullName evidence="2">XRE family transcriptional regulator</fullName>
    </submittedName>
</protein>
<evidence type="ECO:0000313" key="3">
    <source>
        <dbReference type="Proteomes" id="UP000298196"/>
    </source>
</evidence>
<dbReference type="PANTHER" id="PTHR33744:SF15">
    <property type="entry name" value="CARBOHYDRATE DIACID REGULATOR"/>
    <property type="match status" value="1"/>
</dbReference>
<reference evidence="2 3" key="1">
    <citation type="submission" date="2018-03" db="EMBL/GenBank/DDBJ databases">
        <title>Non-Typhoidal Salmonella genome sequencing and assembly.</title>
        <authorList>
            <person name="Matchawe C."/>
        </authorList>
    </citation>
    <scope>NUCLEOTIDE SEQUENCE [LARGE SCALE GENOMIC DNA]</scope>
    <source>
        <strain evidence="2 3">22sa</strain>
    </source>
</reference>
<dbReference type="Proteomes" id="UP000298196">
    <property type="component" value="Unassembled WGS sequence"/>
</dbReference>
<dbReference type="InterPro" id="IPR008599">
    <property type="entry name" value="Diacid_rec"/>
</dbReference>
<dbReference type="AlphaFoldDB" id="A0A4Z0MNW0"/>
<dbReference type="InterPro" id="IPR051448">
    <property type="entry name" value="CdaR-like_regulators"/>
</dbReference>
<evidence type="ECO:0000259" key="1">
    <source>
        <dbReference type="Pfam" id="PF05651"/>
    </source>
</evidence>
<organism evidence="2 3">
    <name type="scientific">Salmonella enterica subsp. enterica serovar Poona</name>
    <dbReference type="NCBI Taxonomy" id="436295"/>
    <lineage>
        <taxon>Bacteria</taxon>
        <taxon>Pseudomonadati</taxon>
        <taxon>Pseudomonadota</taxon>
        <taxon>Gammaproteobacteria</taxon>
        <taxon>Enterobacterales</taxon>
        <taxon>Enterobacteriaceae</taxon>
        <taxon>Salmonella</taxon>
    </lineage>
</organism>
<sequence>MSVLRKHYLKGYTARQIVQRAMKIIPYSVNVMDEHGVIIASGEPSRLRQRHEGAILALKENRIVEIDSATANQLKGVRSGINLPISFHEQLIGVVGITGEPEEVRAYAELVKMAAALVLAQMVLLDPRQWVTRYRAAQLNQVRV</sequence>
<feature type="domain" description="Putative sugar diacid recognition" evidence="1">
    <location>
        <begin position="12"/>
        <end position="140"/>
    </location>
</feature>
<comment type="caution">
    <text evidence="2">The sequence shown here is derived from an EMBL/GenBank/DDBJ whole genome shotgun (WGS) entry which is preliminary data.</text>
</comment>